<organism evidence="2 3">
    <name type="scientific">Actinophytocola oryzae</name>
    <dbReference type="NCBI Taxonomy" id="502181"/>
    <lineage>
        <taxon>Bacteria</taxon>
        <taxon>Bacillati</taxon>
        <taxon>Actinomycetota</taxon>
        <taxon>Actinomycetes</taxon>
        <taxon>Pseudonocardiales</taxon>
        <taxon>Pseudonocardiaceae</taxon>
    </lineage>
</organism>
<keyword evidence="2" id="KW-0378">Hydrolase</keyword>
<dbReference type="Proteomes" id="UP000294927">
    <property type="component" value="Unassembled WGS sequence"/>
</dbReference>
<dbReference type="GO" id="GO:0016787">
    <property type="term" value="F:hydrolase activity"/>
    <property type="evidence" value="ECO:0007669"/>
    <property type="project" value="UniProtKB-KW"/>
</dbReference>
<dbReference type="RefSeq" id="WP_133907917.1">
    <property type="nucleotide sequence ID" value="NZ_SOCP01000021.1"/>
</dbReference>
<evidence type="ECO:0000313" key="2">
    <source>
        <dbReference type="EMBL" id="TDV40970.1"/>
    </source>
</evidence>
<dbReference type="OrthoDB" id="280053at2"/>
<dbReference type="Gene3D" id="3.40.50.1820">
    <property type="entry name" value="alpha/beta hydrolase"/>
    <property type="match status" value="1"/>
</dbReference>
<dbReference type="SUPFAM" id="SSF53474">
    <property type="entry name" value="alpha/beta-Hydrolases"/>
    <property type="match status" value="1"/>
</dbReference>
<dbReference type="Pfam" id="PF06259">
    <property type="entry name" value="Abhydrolase_8"/>
    <property type="match status" value="1"/>
</dbReference>
<dbReference type="EMBL" id="SOCP01000021">
    <property type="protein sequence ID" value="TDV40970.1"/>
    <property type="molecule type" value="Genomic_DNA"/>
</dbReference>
<protein>
    <submittedName>
        <fullName evidence="2">Alpha/beta hydrolase family protein</fullName>
    </submittedName>
</protein>
<keyword evidence="3" id="KW-1185">Reference proteome</keyword>
<reference evidence="2 3" key="1">
    <citation type="submission" date="2019-03" db="EMBL/GenBank/DDBJ databases">
        <title>Genomic Encyclopedia of Archaeal and Bacterial Type Strains, Phase II (KMG-II): from individual species to whole genera.</title>
        <authorList>
            <person name="Goeker M."/>
        </authorList>
    </citation>
    <scope>NUCLEOTIDE SEQUENCE [LARGE SCALE GENOMIC DNA]</scope>
    <source>
        <strain evidence="2 3">DSM 45499</strain>
    </source>
</reference>
<accession>A0A4R7UWS2</accession>
<dbReference type="InterPro" id="IPR029058">
    <property type="entry name" value="AB_hydrolase_fold"/>
</dbReference>
<dbReference type="AlphaFoldDB" id="A0A4R7UWS2"/>
<proteinExistence type="predicted"/>
<dbReference type="InterPro" id="IPR010427">
    <property type="entry name" value="DUF1023"/>
</dbReference>
<gene>
    <name evidence="2" type="ORF">CLV71_12136</name>
</gene>
<evidence type="ECO:0000259" key="1">
    <source>
        <dbReference type="Pfam" id="PF06259"/>
    </source>
</evidence>
<comment type="caution">
    <text evidence="2">The sequence shown here is derived from an EMBL/GenBank/DDBJ whole genome shotgun (WGS) entry which is preliminary data.</text>
</comment>
<sequence length="408" mass="44700">MATPLTMVTFDRDGRPVDDAPDRLAEAMADTRTPVTDVFLLSHGWLNTHTRALTAYEEWVRAMTDYFALRYFETEERRPGFRSLVVGVHWPSAPWQPASASRSVEAEIAAYADVLGEDTVEDLAPLVRRAREGADPERLTPADEDRFVRLDERAGLDLQQVGARPGNDRLDFEPGAIHADYRATRPGPWAALLAPLKVTSFWAMKRRALHIGATGVRTLLETLRQADVSGNVRFHLVGHSFGAIVCCAALQSAARPVHSLTLLQGALSLWSCAAVIPDTRVDGYFRPLVDLGLVTGSVVTTTSDKDRALRWFYRMAATTSRDYRLARPKRLPRYGAVGTYGLAGLDAGVARHLTVERGRLRYGVEGGRVYRADASAVVTGGGFSVQGGHSDLVHPELAGLVWEAAMVP</sequence>
<evidence type="ECO:0000313" key="3">
    <source>
        <dbReference type="Proteomes" id="UP000294927"/>
    </source>
</evidence>
<feature type="domain" description="DUF1023" evidence="1">
    <location>
        <begin position="189"/>
        <end position="262"/>
    </location>
</feature>
<name>A0A4R7UWS2_9PSEU</name>